<accession>A0A8E1VTY5</accession>
<dbReference type="SFLD" id="SFLDG01129">
    <property type="entry name" value="C1.5:_HAD__Beta-PGM__Phosphata"/>
    <property type="match status" value="1"/>
</dbReference>
<dbReference type="Gene3D" id="3.40.50.1000">
    <property type="entry name" value="HAD superfamily/HAD-like"/>
    <property type="match status" value="1"/>
</dbReference>
<name>A0A8E1VTY5_9PSEU</name>
<evidence type="ECO:0000313" key="2">
    <source>
        <dbReference type="Proteomes" id="UP000550260"/>
    </source>
</evidence>
<dbReference type="InterPro" id="IPR022468">
    <property type="entry name" value="PhnX-like"/>
</dbReference>
<evidence type="ECO:0000313" key="1">
    <source>
        <dbReference type="EMBL" id="MBB2498216.1"/>
    </source>
</evidence>
<dbReference type="Pfam" id="PF00702">
    <property type="entry name" value="Hydrolase"/>
    <property type="match status" value="1"/>
</dbReference>
<proteinExistence type="predicted"/>
<dbReference type="AlphaFoldDB" id="A0A8E1VTY5"/>
<dbReference type="PANTHER" id="PTHR43434">
    <property type="entry name" value="PHOSPHOGLYCOLATE PHOSPHATASE"/>
    <property type="match status" value="1"/>
</dbReference>
<dbReference type="PANTHER" id="PTHR43434:SF19">
    <property type="entry name" value="PHOSPHONOACETALDEHYDE HYDROLASE"/>
    <property type="match status" value="1"/>
</dbReference>
<dbReference type="SUPFAM" id="SSF56784">
    <property type="entry name" value="HAD-like"/>
    <property type="match status" value="1"/>
</dbReference>
<dbReference type="SFLD" id="SFLDS00003">
    <property type="entry name" value="Haloacid_Dehalogenase"/>
    <property type="match status" value="1"/>
</dbReference>
<dbReference type="NCBIfam" id="TIGR03351">
    <property type="entry name" value="PhnX-like"/>
    <property type="match status" value="1"/>
</dbReference>
<dbReference type="EMBL" id="JACJHR010000003">
    <property type="protein sequence ID" value="MBB2498216.1"/>
    <property type="molecule type" value="Genomic_DNA"/>
</dbReference>
<organism evidence="1 2">
    <name type="scientific">Amycolatopsis echigonensis</name>
    <dbReference type="NCBI Taxonomy" id="2576905"/>
    <lineage>
        <taxon>Bacteria</taxon>
        <taxon>Bacillati</taxon>
        <taxon>Actinomycetota</taxon>
        <taxon>Actinomycetes</taxon>
        <taxon>Pseudonocardiales</taxon>
        <taxon>Pseudonocardiaceae</taxon>
        <taxon>Amycolatopsis</taxon>
    </lineage>
</organism>
<dbReference type="InterPro" id="IPR036412">
    <property type="entry name" value="HAD-like_sf"/>
</dbReference>
<dbReference type="GO" id="GO:0006281">
    <property type="term" value="P:DNA repair"/>
    <property type="evidence" value="ECO:0007669"/>
    <property type="project" value="TreeGrafter"/>
</dbReference>
<dbReference type="GO" id="GO:0005829">
    <property type="term" value="C:cytosol"/>
    <property type="evidence" value="ECO:0007669"/>
    <property type="project" value="TreeGrafter"/>
</dbReference>
<dbReference type="InterPro" id="IPR023214">
    <property type="entry name" value="HAD_sf"/>
</dbReference>
<gene>
    <name evidence="1" type="ORF">H5411_03560</name>
</gene>
<reference evidence="1 2" key="1">
    <citation type="submission" date="2020-08" db="EMBL/GenBank/DDBJ databases">
        <title>Amycolatopsis echigonensis JCM 21831.</title>
        <authorList>
            <person name="Tedsree N."/>
            <person name="Kuncharoen N."/>
            <person name="Likhitwitayawuid K."/>
            <person name="Tanasupawat S."/>
        </authorList>
    </citation>
    <scope>NUCLEOTIDE SEQUENCE [LARGE SCALE GENOMIC DNA]</scope>
    <source>
        <strain evidence="1 2">JCM 21831</strain>
    </source>
</reference>
<dbReference type="GO" id="GO:0008967">
    <property type="term" value="F:phosphoglycolate phosphatase activity"/>
    <property type="evidence" value="ECO:0007669"/>
    <property type="project" value="TreeGrafter"/>
</dbReference>
<sequence length="230" mass="23809">MVTTELVVLDMAGTTVADDGLVERAFTAAIAAAGVSEEDERYAGMLDYVRETMGQSKITVFRALLGDEDLAQRANTEFEGSYGRLVAAGECKPIPGAEETIRSLRDQGVRVALTTGFAPATQRALLEALGWQDLADFALAPGDGVRGRPYPDLILAVALKLQVTDVRNIAVVGDTPTDVRTGLAAGAGIAAGVLTGASNRGDLEAAGATHVLDSVSALPAVLDREGAPQS</sequence>
<dbReference type="Proteomes" id="UP000550260">
    <property type="component" value="Unassembled WGS sequence"/>
</dbReference>
<dbReference type="InterPro" id="IPR050155">
    <property type="entry name" value="HAD-like_hydrolase_sf"/>
</dbReference>
<protein>
    <submittedName>
        <fullName evidence="1">Phosphonatase-like hydrolase</fullName>
    </submittedName>
</protein>
<comment type="caution">
    <text evidence="1">The sequence shown here is derived from an EMBL/GenBank/DDBJ whole genome shotgun (WGS) entry which is preliminary data.</text>
</comment>